<dbReference type="Proteomes" id="UP000275727">
    <property type="component" value="Chromosome"/>
</dbReference>
<dbReference type="EMBL" id="AP018711">
    <property type="protein sequence ID" value="BBE35820.1"/>
    <property type="molecule type" value="Genomic_DNA"/>
</dbReference>
<name>A0AAD1D924_SPHMI</name>
<organism evidence="11 13">
    <name type="scientific">Sphingosinicella microcystinivorans</name>
    <dbReference type="NCBI Taxonomy" id="335406"/>
    <lineage>
        <taxon>Bacteria</taxon>
        <taxon>Pseudomonadati</taxon>
        <taxon>Pseudomonadota</taxon>
        <taxon>Alphaproteobacteria</taxon>
        <taxon>Sphingomonadales</taxon>
        <taxon>Sphingosinicellaceae</taxon>
        <taxon>Sphingosinicella</taxon>
    </lineage>
</organism>
<dbReference type="GO" id="GO:0098797">
    <property type="term" value="C:plasma membrane protein complex"/>
    <property type="evidence" value="ECO:0007669"/>
    <property type="project" value="TreeGrafter"/>
</dbReference>
<evidence type="ECO:0000256" key="5">
    <source>
        <dbReference type="ARBA" id="ARBA00022519"/>
    </source>
</evidence>
<dbReference type="GO" id="GO:0055085">
    <property type="term" value="P:transmembrane transport"/>
    <property type="evidence" value="ECO:0007669"/>
    <property type="project" value="InterPro"/>
</dbReference>
<reference evidence="12 14" key="2">
    <citation type="submission" date="2018-10" db="EMBL/GenBank/DDBJ databases">
        <title>Genomic Encyclopedia of Type Strains, Phase IV (KMG-IV): sequencing the most valuable type-strain genomes for metagenomic binning, comparative biology and taxonomic classification.</title>
        <authorList>
            <person name="Goeker M."/>
        </authorList>
    </citation>
    <scope>NUCLEOTIDE SEQUENCE [LARGE SCALE GENOMIC DNA]</scope>
    <source>
        <strain evidence="12 14">DSM 19791</strain>
    </source>
</reference>
<accession>A0AAD1D924</accession>
<evidence type="ECO:0000313" key="11">
    <source>
        <dbReference type="EMBL" id="BBE35820.1"/>
    </source>
</evidence>
<keyword evidence="7" id="KW-0653">Protein transport</keyword>
<dbReference type="EMBL" id="RBWX01000009">
    <property type="protein sequence ID" value="RKS88008.1"/>
    <property type="molecule type" value="Genomic_DNA"/>
</dbReference>
<gene>
    <name evidence="12" type="ORF">DFR51_2655</name>
    <name evidence="11" type="ORF">SmB9_34780</name>
</gene>
<evidence type="ECO:0000256" key="1">
    <source>
        <dbReference type="ARBA" id="ARBA00004383"/>
    </source>
</evidence>
<keyword evidence="14" id="KW-1185">Reference proteome</keyword>
<keyword evidence="6" id="KW-0812">Transmembrane</keyword>
<evidence type="ECO:0000256" key="8">
    <source>
        <dbReference type="ARBA" id="ARBA00022989"/>
    </source>
</evidence>
<dbReference type="PROSITE" id="PS52015">
    <property type="entry name" value="TONB_CTD"/>
    <property type="match status" value="1"/>
</dbReference>
<dbReference type="InterPro" id="IPR037682">
    <property type="entry name" value="TonB_C"/>
</dbReference>
<protein>
    <submittedName>
        <fullName evidence="12">Outer membrane transport energization protein TonB</fullName>
    </submittedName>
</protein>
<evidence type="ECO:0000256" key="9">
    <source>
        <dbReference type="ARBA" id="ARBA00023136"/>
    </source>
</evidence>
<dbReference type="KEGG" id="smic:SmB9_34780"/>
<evidence type="ECO:0000256" key="3">
    <source>
        <dbReference type="ARBA" id="ARBA00022448"/>
    </source>
</evidence>
<evidence type="ECO:0000256" key="2">
    <source>
        <dbReference type="ARBA" id="ARBA00006555"/>
    </source>
</evidence>
<dbReference type="PANTHER" id="PTHR33446:SF2">
    <property type="entry name" value="PROTEIN TONB"/>
    <property type="match status" value="1"/>
</dbReference>
<evidence type="ECO:0000259" key="10">
    <source>
        <dbReference type="PROSITE" id="PS52015"/>
    </source>
</evidence>
<dbReference type="AlphaFoldDB" id="A0AAD1D924"/>
<evidence type="ECO:0000256" key="4">
    <source>
        <dbReference type="ARBA" id="ARBA00022475"/>
    </source>
</evidence>
<evidence type="ECO:0000313" key="12">
    <source>
        <dbReference type="EMBL" id="RKS88008.1"/>
    </source>
</evidence>
<comment type="similarity">
    <text evidence="2">Belongs to the TonB family.</text>
</comment>
<evidence type="ECO:0000256" key="6">
    <source>
        <dbReference type="ARBA" id="ARBA00022692"/>
    </source>
</evidence>
<dbReference type="Pfam" id="PF03544">
    <property type="entry name" value="TonB_C"/>
    <property type="match status" value="1"/>
</dbReference>
<dbReference type="SUPFAM" id="SSF74653">
    <property type="entry name" value="TolA/TonB C-terminal domain"/>
    <property type="match status" value="1"/>
</dbReference>
<dbReference type="PANTHER" id="PTHR33446">
    <property type="entry name" value="PROTEIN TONB-RELATED"/>
    <property type="match status" value="1"/>
</dbReference>
<dbReference type="GO" id="GO:0031992">
    <property type="term" value="F:energy transducer activity"/>
    <property type="evidence" value="ECO:0007669"/>
    <property type="project" value="TreeGrafter"/>
</dbReference>
<proteinExistence type="inferred from homology"/>
<dbReference type="InterPro" id="IPR006260">
    <property type="entry name" value="TonB/TolA_C"/>
</dbReference>
<keyword evidence="3" id="KW-0813">Transport</keyword>
<comment type="subcellular location">
    <subcellularLocation>
        <location evidence="1">Cell inner membrane</location>
        <topology evidence="1">Single-pass membrane protein</topology>
        <orientation evidence="1">Periplasmic side</orientation>
    </subcellularLocation>
</comment>
<keyword evidence="8" id="KW-1133">Transmembrane helix</keyword>
<sequence>MKSVFPTSRALRDSSGVLITAAVHLVLGYVALTATGIVKVPNIVRPEAPLWIEQVEPAKPETPPPPAVKDPVDITVVEPVFVVDTPQAPIVRSDPTPILPRVPDMTGSVGQTQVPEPVLVAASIDPRFRDRFQPAYPPASRRAGEAGSVVVSVLVGADGRVADADVARSSGYARLDSAAVRQALSAWRFRPATRDGVAVESRHQITVTFVLNP</sequence>
<keyword evidence="4" id="KW-1003">Cell membrane</keyword>
<evidence type="ECO:0000313" key="13">
    <source>
        <dbReference type="Proteomes" id="UP000275727"/>
    </source>
</evidence>
<feature type="domain" description="TonB C-terminal" evidence="10">
    <location>
        <begin position="121"/>
        <end position="213"/>
    </location>
</feature>
<keyword evidence="5" id="KW-0997">Cell inner membrane</keyword>
<dbReference type="Gene3D" id="3.30.1150.10">
    <property type="match status" value="1"/>
</dbReference>
<dbReference type="InterPro" id="IPR051045">
    <property type="entry name" value="TonB-dependent_transducer"/>
</dbReference>
<evidence type="ECO:0000313" key="14">
    <source>
        <dbReference type="Proteomes" id="UP000276029"/>
    </source>
</evidence>
<dbReference type="Proteomes" id="UP000276029">
    <property type="component" value="Unassembled WGS sequence"/>
</dbReference>
<keyword evidence="9" id="KW-0472">Membrane</keyword>
<dbReference type="NCBIfam" id="TIGR01352">
    <property type="entry name" value="tonB_Cterm"/>
    <property type="match status" value="1"/>
</dbReference>
<dbReference type="RefSeq" id="WP_160119281.1">
    <property type="nucleotide sequence ID" value="NZ_AP018711.1"/>
</dbReference>
<reference evidence="11 13" key="1">
    <citation type="submission" date="2018-06" db="EMBL/GenBank/DDBJ databases">
        <title>Complete Genome Sequence of the Microcystin-Degrading Bacterium Sphingosinicella microcystinivorans Strain B-9.</title>
        <authorList>
            <person name="Jin H."/>
            <person name="Nishizawa T."/>
            <person name="Guo Y."/>
            <person name="Nishizawa A."/>
            <person name="Park H."/>
            <person name="Kato H."/>
            <person name="Tsuji K."/>
            <person name="Harada K."/>
        </authorList>
    </citation>
    <scope>NUCLEOTIDE SEQUENCE [LARGE SCALE GENOMIC DNA]</scope>
    <source>
        <strain evidence="11 13">B9</strain>
    </source>
</reference>
<dbReference type="GO" id="GO:0015031">
    <property type="term" value="P:protein transport"/>
    <property type="evidence" value="ECO:0007669"/>
    <property type="project" value="UniProtKB-KW"/>
</dbReference>
<evidence type="ECO:0000256" key="7">
    <source>
        <dbReference type="ARBA" id="ARBA00022927"/>
    </source>
</evidence>